<gene>
    <name evidence="1" type="ORF">ODALV1_LOCUS27848</name>
</gene>
<sequence length="298" mass="34973">MVDKKRRKLQAYYYYCFKQIPLSFVIKGNPGKNVKPKEPVRLNVSSDEEDDHQPQTSIVVNRFTDADDSISKMYRDIDDRSRTPTLAEELWPWLQQGYWDDPKCIKLGYLFRFNYHHNVARRRSEITMKKDNIGAKPSVFVWDATDTPKFLSDVLIPIEEECSRTPPEDLFKNVDPKYLEPEMTDEEFFVQGITKTSPGGEIKIRPFIRRLTKSKKESIGVFIRWFMEVPKPVFSKSRTFEKEQETEWTGYHLTVDLPTFRLILGRIPLIYGAYLEGMKKRVTDTSTDHTGEDEDECC</sequence>
<proteinExistence type="predicted"/>
<dbReference type="Proteomes" id="UP001642540">
    <property type="component" value="Unassembled WGS sequence"/>
</dbReference>
<name>A0ABP1RZC7_9HEXA</name>
<reference evidence="1 2" key="1">
    <citation type="submission" date="2024-08" db="EMBL/GenBank/DDBJ databases">
        <authorList>
            <person name="Cucini C."/>
            <person name="Frati F."/>
        </authorList>
    </citation>
    <scope>NUCLEOTIDE SEQUENCE [LARGE SCALE GENOMIC DNA]</scope>
</reference>
<organism evidence="1 2">
    <name type="scientific">Orchesella dallaii</name>
    <dbReference type="NCBI Taxonomy" id="48710"/>
    <lineage>
        <taxon>Eukaryota</taxon>
        <taxon>Metazoa</taxon>
        <taxon>Ecdysozoa</taxon>
        <taxon>Arthropoda</taxon>
        <taxon>Hexapoda</taxon>
        <taxon>Collembola</taxon>
        <taxon>Entomobryomorpha</taxon>
        <taxon>Entomobryoidea</taxon>
        <taxon>Orchesellidae</taxon>
        <taxon>Orchesellinae</taxon>
        <taxon>Orchesella</taxon>
    </lineage>
</organism>
<evidence type="ECO:0000313" key="2">
    <source>
        <dbReference type="Proteomes" id="UP001642540"/>
    </source>
</evidence>
<evidence type="ECO:0000313" key="1">
    <source>
        <dbReference type="EMBL" id="CAL8139466.1"/>
    </source>
</evidence>
<dbReference type="EMBL" id="CAXLJM020000126">
    <property type="protein sequence ID" value="CAL8139466.1"/>
    <property type="molecule type" value="Genomic_DNA"/>
</dbReference>
<keyword evidence="2" id="KW-1185">Reference proteome</keyword>
<protein>
    <submittedName>
        <fullName evidence="1">Uncharacterized protein</fullName>
    </submittedName>
</protein>
<comment type="caution">
    <text evidence="1">The sequence shown here is derived from an EMBL/GenBank/DDBJ whole genome shotgun (WGS) entry which is preliminary data.</text>
</comment>
<accession>A0ABP1RZC7</accession>